<evidence type="ECO:0000256" key="2">
    <source>
        <dbReference type="SAM" id="SignalP"/>
    </source>
</evidence>
<organism evidence="3 4">
    <name type="scientific">Pseudozyma flocculosa</name>
    <dbReference type="NCBI Taxonomy" id="84751"/>
    <lineage>
        <taxon>Eukaryota</taxon>
        <taxon>Fungi</taxon>
        <taxon>Dikarya</taxon>
        <taxon>Basidiomycota</taxon>
        <taxon>Ustilaginomycotina</taxon>
        <taxon>Ustilaginomycetes</taxon>
        <taxon>Ustilaginales</taxon>
        <taxon>Ustilaginaceae</taxon>
        <taxon>Pseudozyma</taxon>
    </lineage>
</organism>
<keyword evidence="2" id="KW-0732">Signal</keyword>
<feature type="compositionally biased region" description="Gly residues" evidence="1">
    <location>
        <begin position="227"/>
        <end position="251"/>
    </location>
</feature>
<dbReference type="AlphaFoldDB" id="A0A5C3ER82"/>
<feature type="signal peptide" evidence="2">
    <location>
        <begin position="1"/>
        <end position="19"/>
    </location>
</feature>
<feature type="chain" id="PRO_5023113708" description="Extracellular membrane protein CFEM domain-containing protein" evidence="2">
    <location>
        <begin position="20"/>
        <end position="296"/>
    </location>
</feature>
<evidence type="ECO:0008006" key="5">
    <source>
        <dbReference type="Google" id="ProtNLM"/>
    </source>
</evidence>
<gene>
    <name evidence="3" type="ORF">PSFLO_00325</name>
</gene>
<dbReference type="EMBL" id="OOIP01000001">
    <property type="protein sequence ID" value="SPO34854.1"/>
    <property type="molecule type" value="Genomic_DNA"/>
</dbReference>
<evidence type="ECO:0000313" key="4">
    <source>
        <dbReference type="Proteomes" id="UP000323386"/>
    </source>
</evidence>
<reference evidence="3 4" key="1">
    <citation type="submission" date="2018-03" db="EMBL/GenBank/DDBJ databases">
        <authorList>
            <person name="Guldener U."/>
        </authorList>
    </citation>
    <scope>NUCLEOTIDE SEQUENCE [LARGE SCALE GENOMIC DNA]</scope>
    <source>
        <strain evidence="3 4">DAOM196992</strain>
    </source>
</reference>
<dbReference type="Proteomes" id="UP000323386">
    <property type="component" value="Unassembled WGS sequence"/>
</dbReference>
<evidence type="ECO:0000256" key="1">
    <source>
        <dbReference type="SAM" id="MobiDB-lite"/>
    </source>
</evidence>
<protein>
    <recommendedName>
        <fullName evidence="5">Extracellular membrane protein CFEM domain-containing protein</fullName>
    </recommendedName>
</protein>
<evidence type="ECO:0000313" key="3">
    <source>
        <dbReference type="EMBL" id="SPO34854.1"/>
    </source>
</evidence>
<feature type="region of interest" description="Disordered" evidence="1">
    <location>
        <begin position="206"/>
        <end position="270"/>
    </location>
</feature>
<name>A0A5C3ER82_9BASI</name>
<accession>A0A5C3ER82</accession>
<feature type="compositionally biased region" description="Low complexity" evidence="1">
    <location>
        <begin position="206"/>
        <end position="217"/>
    </location>
</feature>
<sequence>MKTFAALSALLLAAQQASADLLAFDKFGEFRSLVASPSQDAVNATSLIAFFSEHKTAPALEARQASAVSASSSAAPSRAAGTTKCASDDCTSSYDLYKSCPDTTYAFLSCFCADKALEMARCYDGGCGIESAAGTDVTMFVLEACILYMSNDRTTASECLLSRNGYSTACRKSLQYSGGSSGGIGDAVSGSATAAWSASATASRSGSATATGSSAPSPTFYVPTSGSSGGGSAGGDGSGGGNGNGNGGQGGSAASFIPQPSQSASSQGAPNAATRCSATALAAGAAAVAIVVFAAI</sequence>
<feature type="compositionally biased region" description="Low complexity" evidence="1">
    <location>
        <begin position="252"/>
        <end position="270"/>
    </location>
</feature>
<proteinExistence type="predicted"/>
<keyword evidence="4" id="KW-1185">Reference proteome</keyword>